<dbReference type="PRINTS" id="PR01042">
    <property type="entry name" value="TRNASYNTHASP"/>
</dbReference>
<evidence type="ECO:0000256" key="6">
    <source>
        <dbReference type="ARBA" id="ARBA00022840"/>
    </source>
</evidence>
<comment type="similarity">
    <text evidence="2">Belongs to the class-II aminoacyl-tRNA synthetase family. Type 2 subfamily.</text>
</comment>
<dbReference type="GO" id="GO:0004815">
    <property type="term" value="F:aspartate-tRNA ligase activity"/>
    <property type="evidence" value="ECO:0007669"/>
    <property type="project" value="InterPro"/>
</dbReference>
<dbReference type="GO" id="GO:0006422">
    <property type="term" value="P:aspartyl-tRNA aminoacylation"/>
    <property type="evidence" value="ECO:0007669"/>
    <property type="project" value="InterPro"/>
</dbReference>
<dbReference type="EC" id="6.1.1.23" evidence="10"/>
<dbReference type="Proteomes" id="UP000278031">
    <property type="component" value="Unassembled WGS sequence"/>
</dbReference>
<sequence length="331" mass="38622">DTSGKIHTELSKRLDYRFLDLRDPKKAAIFEIRSKVVLFANEYLQQKGFTCIQTPKLTLIGCESGAELFEVRYFGRKAFLAQSPQLYKQMFVIAGFEKVYEIGPFFRAEKSHTTRHLAEFTGIDFEMFLEKGYEEIMDMAEGLVKEICKRVNEECKAELELLEKGVKIPKKIPRISIEEIRKILKEKYNKIVAENDDLDPEAERLSCKYAKEKFNEELIFVTEFPWEKRPFYHMKFADRPNLTKSFDLLWNGIEIATGSQREHRLEILKKQAEEKGINLEAMKDYAVIFKYGAMPHGGIGFGLDRIIEAMLQLENVREAVLLPRDTQRIRP</sequence>
<comment type="caution">
    <text evidence="10">The sequence shown here is derived from an EMBL/GenBank/DDBJ whole genome shotgun (WGS) entry which is preliminary data.</text>
</comment>
<feature type="non-terminal residue" evidence="10">
    <location>
        <position position="1"/>
    </location>
</feature>
<dbReference type="PANTHER" id="PTHR43450">
    <property type="entry name" value="ASPARTYL-TRNA SYNTHETASE"/>
    <property type="match status" value="1"/>
</dbReference>
<keyword evidence="4 10" id="KW-0436">Ligase</keyword>
<dbReference type="EMBL" id="QMWP01000119">
    <property type="protein sequence ID" value="RLG69685.1"/>
    <property type="molecule type" value="Genomic_DNA"/>
</dbReference>
<protein>
    <submittedName>
        <fullName evidence="10">Aspartate--tRNA(Asn) ligase</fullName>
        <ecNumber evidence="10">6.1.1.23</ecNumber>
    </submittedName>
</protein>
<dbReference type="NCBIfam" id="NF003483">
    <property type="entry name" value="PRK05159.1"/>
    <property type="match status" value="1"/>
</dbReference>
<dbReference type="InterPro" id="IPR004364">
    <property type="entry name" value="Aa-tRNA-synt_II"/>
</dbReference>
<dbReference type="InterPro" id="IPR006195">
    <property type="entry name" value="aa-tRNA-synth_II"/>
</dbReference>
<proteinExistence type="inferred from homology"/>
<dbReference type="PROSITE" id="PS50862">
    <property type="entry name" value="AA_TRNA_LIGASE_II"/>
    <property type="match status" value="1"/>
</dbReference>
<dbReference type="PANTHER" id="PTHR43450:SF1">
    <property type="entry name" value="ASPARTATE--TRNA LIGASE, CYTOPLASMIC"/>
    <property type="match status" value="1"/>
</dbReference>
<evidence type="ECO:0000256" key="3">
    <source>
        <dbReference type="ARBA" id="ARBA00022490"/>
    </source>
</evidence>
<evidence type="ECO:0000256" key="4">
    <source>
        <dbReference type="ARBA" id="ARBA00022598"/>
    </source>
</evidence>
<keyword evidence="8" id="KW-0030">Aminoacyl-tRNA synthetase</keyword>
<dbReference type="SUPFAM" id="SSF55681">
    <property type="entry name" value="Class II aaRS and biotin synthetases"/>
    <property type="match status" value="1"/>
</dbReference>
<dbReference type="FunFam" id="3.30.930.10:FF:000038">
    <property type="entry name" value="Aspartate--tRNA ligase"/>
    <property type="match status" value="1"/>
</dbReference>
<keyword evidence="3" id="KW-0963">Cytoplasm</keyword>
<dbReference type="Pfam" id="PF00152">
    <property type="entry name" value="tRNA-synt_2"/>
    <property type="match status" value="1"/>
</dbReference>
<dbReference type="GO" id="GO:0005829">
    <property type="term" value="C:cytosol"/>
    <property type="evidence" value="ECO:0007669"/>
    <property type="project" value="TreeGrafter"/>
</dbReference>
<evidence type="ECO:0000256" key="5">
    <source>
        <dbReference type="ARBA" id="ARBA00022741"/>
    </source>
</evidence>
<dbReference type="GO" id="GO:0017101">
    <property type="term" value="C:aminoacyl-tRNA synthetase multienzyme complex"/>
    <property type="evidence" value="ECO:0007669"/>
    <property type="project" value="TreeGrafter"/>
</dbReference>
<dbReference type="GO" id="GO:0003723">
    <property type="term" value="F:RNA binding"/>
    <property type="evidence" value="ECO:0007669"/>
    <property type="project" value="TreeGrafter"/>
</dbReference>
<accession>A0A497JFW8</accession>
<feature type="domain" description="Aminoacyl-transfer RNA synthetases class-II family profile" evidence="9">
    <location>
        <begin position="30"/>
        <end position="331"/>
    </location>
</feature>
<gene>
    <name evidence="10" type="ORF">DRO04_03020</name>
</gene>
<dbReference type="Gene3D" id="3.30.930.10">
    <property type="entry name" value="Bira Bifunctional Protein, Domain 2"/>
    <property type="match status" value="1"/>
</dbReference>
<evidence type="ECO:0000256" key="2">
    <source>
        <dbReference type="ARBA" id="ARBA00005312"/>
    </source>
</evidence>
<evidence type="ECO:0000256" key="8">
    <source>
        <dbReference type="ARBA" id="ARBA00023146"/>
    </source>
</evidence>
<comment type="subcellular location">
    <subcellularLocation>
        <location evidence="1">Cytoplasm</location>
    </subcellularLocation>
</comment>
<keyword evidence="7" id="KW-0648">Protein biosynthesis</keyword>
<dbReference type="InterPro" id="IPR045864">
    <property type="entry name" value="aa-tRNA-synth_II/BPL/LPL"/>
</dbReference>
<dbReference type="InterPro" id="IPR002312">
    <property type="entry name" value="Asp/Asn-tRNA-synth_IIb"/>
</dbReference>
<name>A0A497JFW8_9ARCH</name>
<evidence type="ECO:0000313" key="10">
    <source>
        <dbReference type="EMBL" id="RLG69685.1"/>
    </source>
</evidence>
<evidence type="ECO:0000256" key="1">
    <source>
        <dbReference type="ARBA" id="ARBA00004496"/>
    </source>
</evidence>
<dbReference type="InterPro" id="IPR004523">
    <property type="entry name" value="Asp-tRNA_synthase_2"/>
</dbReference>
<reference evidence="10 11" key="1">
    <citation type="submission" date="2018-06" db="EMBL/GenBank/DDBJ databases">
        <title>Extensive metabolic versatility and redundancy in microbially diverse, dynamic hydrothermal sediments.</title>
        <authorList>
            <person name="Dombrowski N."/>
            <person name="Teske A."/>
            <person name="Baker B.J."/>
        </authorList>
    </citation>
    <scope>NUCLEOTIDE SEQUENCE [LARGE SCALE GENOMIC DNA]</scope>
    <source>
        <strain evidence="10">B51_G17</strain>
    </source>
</reference>
<keyword evidence="6" id="KW-0067">ATP-binding</keyword>
<keyword evidence="5" id="KW-0547">Nucleotide-binding</keyword>
<evidence type="ECO:0000259" key="9">
    <source>
        <dbReference type="PROSITE" id="PS50862"/>
    </source>
</evidence>
<dbReference type="AlphaFoldDB" id="A0A497JFW8"/>
<evidence type="ECO:0000256" key="7">
    <source>
        <dbReference type="ARBA" id="ARBA00022917"/>
    </source>
</evidence>
<organism evidence="10 11">
    <name type="scientific">Candidatus Iainarchaeum sp</name>
    <dbReference type="NCBI Taxonomy" id="3101447"/>
    <lineage>
        <taxon>Archaea</taxon>
        <taxon>Candidatus Iainarchaeota</taxon>
        <taxon>Candidatus Iainarchaeia</taxon>
        <taxon>Candidatus Iainarchaeales</taxon>
        <taxon>Candidatus Iainarchaeaceae</taxon>
        <taxon>Candidatus Iainarchaeum</taxon>
    </lineage>
</organism>
<dbReference type="GO" id="GO:0050560">
    <property type="term" value="F:aspartate-tRNA(Asn) ligase activity"/>
    <property type="evidence" value="ECO:0007669"/>
    <property type="project" value="UniProtKB-EC"/>
</dbReference>
<dbReference type="GO" id="GO:0005524">
    <property type="term" value="F:ATP binding"/>
    <property type="evidence" value="ECO:0007669"/>
    <property type="project" value="UniProtKB-KW"/>
</dbReference>
<evidence type="ECO:0000313" key="11">
    <source>
        <dbReference type="Proteomes" id="UP000278031"/>
    </source>
</evidence>